<evidence type="ECO:0000313" key="5">
    <source>
        <dbReference type="Proteomes" id="UP001497512"/>
    </source>
</evidence>
<dbReference type="EMBL" id="OZ019893">
    <property type="protein sequence ID" value="CAK9189646.1"/>
    <property type="molecule type" value="Genomic_DNA"/>
</dbReference>
<keyword evidence="5" id="KW-1185">Reference proteome</keyword>
<feature type="transmembrane region" description="Helical" evidence="2">
    <location>
        <begin position="92"/>
        <end position="116"/>
    </location>
</feature>
<feature type="region of interest" description="Disordered" evidence="1">
    <location>
        <begin position="52"/>
        <end position="87"/>
    </location>
</feature>
<reference evidence="4 5" key="1">
    <citation type="submission" date="2024-02" db="EMBL/GenBank/DDBJ databases">
        <authorList>
            <consortium name="ELIXIR-Norway"/>
            <consortium name="Elixir Norway"/>
        </authorList>
    </citation>
    <scope>NUCLEOTIDE SEQUENCE [LARGE SCALE GENOMIC DNA]</scope>
</reference>
<keyword evidence="2" id="KW-0472">Membrane</keyword>
<evidence type="ECO:0000313" key="4">
    <source>
        <dbReference type="EMBL" id="CAK9189646.1"/>
    </source>
</evidence>
<accession>A0ABP0T8P2</accession>
<evidence type="ECO:0000256" key="1">
    <source>
        <dbReference type="SAM" id="MobiDB-lite"/>
    </source>
</evidence>
<feature type="signal peptide" evidence="3">
    <location>
        <begin position="1"/>
        <end position="30"/>
    </location>
</feature>
<organism evidence="4 5">
    <name type="scientific">Sphagnum troendelagicum</name>
    <dbReference type="NCBI Taxonomy" id="128251"/>
    <lineage>
        <taxon>Eukaryota</taxon>
        <taxon>Viridiplantae</taxon>
        <taxon>Streptophyta</taxon>
        <taxon>Embryophyta</taxon>
        <taxon>Bryophyta</taxon>
        <taxon>Sphagnophytina</taxon>
        <taxon>Sphagnopsida</taxon>
        <taxon>Sphagnales</taxon>
        <taxon>Sphagnaceae</taxon>
        <taxon>Sphagnum</taxon>
    </lineage>
</organism>
<dbReference type="Proteomes" id="UP001497512">
    <property type="component" value="Chromosome 1"/>
</dbReference>
<gene>
    <name evidence="4" type="ORF">CSSPTR1EN2_LOCUS297</name>
</gene>
<feature type="chain" id="PRO_5045078990" evidence="3">
    <location>
        <begin position="31"/>
        <end position="126"/>
    </location>
</feature>
<keyword evidence="2" id="KW-0812">Transmembrane</keyword>
<keyword evidence="3" id="KW-0732">Signal</keyword>
<keyword evidence="2" id="KW-1133">Transmembrane helix</keyword>
<name>A0ABP0T8P2_9BRYO</name>
<sequence>MARCSVFGGCLAPTTLLLVVLTLLVSSTVAVDALNSKKTMVRVGRALLQTAPSSTPVPAAPTPPARKSTNGGPTSSTGATKTSTKSTSKTGMYIGIAVACAVVLLLIVCLVCRFCTERRFKRSRFI</sequence>
<proteinExistence type="predicted"/>
<protein>
    <submittedName>
        <fullName evidence="4">Uncharacterized protein</fullName>
    </submittedName>
</protein>
<feature type="compositionally biased region" description="Low complexity" evidence="1">
    <location>
        <begin position="71"/>
        <end position="87"/>
    </location>
</feature>
<evidence type="ECO:0000256" key="3">
    <source>
        <dbReference type="SAM" id="SignalP"/>
    </source>
</evidence>
<evidence type="ECO:0000256" key="2">
    <source>
        <dbReference type="SAM" id="Phobius"/>
    </source>
</evidence>